<proteinExistence type="predicted"/>
<evidence type="ECO:0000313" key="2">
    <source>
        <dbReference type="EMBL" id="KAJ4441002.1"/>
    </source>
</evidence>
<name>A0ABQ8T523_PERAM</name>
<accession>A0ABQ8T523</accession>
<keyword evidence="3" id="KW-1185">Reference proteome</keyword>
<dbReference type="Proteomes" id="UP001148838">
    <property type="component" value="Unassembled WGS sequence"/>
</dbReference>
<dbReference type="EMBL" id="JAJSOF020000015">
    <property type="protein sequence ID" value="KAJ4441002.1"/>
    <property type="molecule type" value="Genomic_DNA"/>
</dbReference>
<evidence type="ECO:0000256" key="1">
    <source>
        <dbReference type="SAM" id="MobiDB-lite"/>
    </source>
</evidence>
<organism evidence="2 3">
    <name type="scientific">Periplaneta americana</name>
    <name type="common">American cockroach</name>
    <name type="synonym">Blatta americana</name>
    <dbReference type="NCBI Taxonomy" id="6978"/>
    <lineage>
        <taxon>Eukaryota</taxon>
        <taxon>Metazoa</taxon>
        <taxon>Ecdysozoa</taxon>
        <taxon>Arthropoda</taxon>
        <taxon>Hexapoda</taxon>
        <taxon>Insecta</taxon>
        <taxon>Pterygota</taxon>
        <taxon>Neoptera</taxon>
        <taxon>Polyneoptera</taxon>
        <taxon>Dictyoptera</taxon>
        <taxon>Blattodea</taxon>
        <taxon>Blattoidea</taxon>
        <taxon>Blattidae</taxon>
        <taxon>Blattinae</taxon>
        <taxon>Periplaneta</taxon>
    </lineage>
</organism>
<protein>
    <submittedName>
        <fullName evidence="2">Uncharacterized protein</fullName>
    </submittedName>
</protein>
<comment type="caution">
    <text evidence="2">The sequence shown here is derived from an EMBL/GenBank/DDBJ whole genome shotgun (WGS) entry which is preliminary data.</text>
</comment>
<feature type="region of interest" description="Disordered" evidence="1">
    <location>
        <begin position="174"/>
        <end position="213"/>
    </location>
</feature>
<evidence type="ECO:0000313" key="3">
    <source>
        <dbReference type="Proteomes" id="UP001148838"/>
    </source>
</evidence>
<sequence length="241" mass="27061">MAGLCEGGNEPPGSIKASNSTAVFDPRVTMDKLKQKLEAIATSSLLQPYQKFLIISTFICPSLIYTFQTTPMKRISSKFLSDADILIRTTVKDILNLPSDTPDNMLYSPKKYKGLGLYKASWEAFLQFINACKLLAKTNNIYVSNIRDLTKEIQPSLDKLGLANIDFSDQINSGVDRVPQRSGRTRKRATQRRRLRPLGSGEDRHKGNDGTLFRGREGEVMRLRLRGEIQRSREAPSSGYL</sequence>
<gene>
    <name evidence="2" type="ORF">ANN_10851</name>
</gene>
<feature type="compositionally biased region" description="Basic and acidic residues" evidence="1">
    <location>
        <begin position="201"/>
        <end position="213"/>
    </location>
</feature>
<reference evidence="2 3" key="1">
    <citation type="journal article" date="2022" name="Allergy">
        <title>Genome assembly and annotation of Periplaneta americana reveal a comprehensive cockroach allergen profile.</title>
        <authorList>
            <person name="Wang L."/>
            <person name="Xiong Q."/>
            <person name="Saelim N."/>
            <person name="Wang L."/>
            <person name="Nong W."/>
            <person name="Wan A.T."/>
            <person name="Shi M."/>
            <person name="Liu X."/>
            <person name="Cao Q."/>
            <person name="Hui J.H.L."/>
            <person name="Sookrung N."/>
            <person name="Leung T.F."/>
            <person name="Tungtrongchitr A."/>
            <person name="Tsui S.K.W."/>
        </authorList>
    </citation>
    <scope>NUCLEOTIDE SEQUENCE [LARGE SCALE GENOMIC DNA]</scope>
    <source>
        <strain evidence="2">PWHHKU_190912</strain>
    </source>
</reference>
<feature type="compositionally biased region" description="Basic residues" evidence="1">
    <location>
        <begin position="183"/>
        <end position="196"/>
    </location>
</feature>